<protein>
    <submittedName>
        <fullName evidence="2">Uncharacterized protein</fullName>
    </submittedName>
</protein>
<evidence type="ECO:0000313" key="2">
    <source>
        <dbReference type="EMBL" id="MFD1371774.1"/>
    </source>
</evidence>
<dbReference type="RefSeq" id="WP_317791097.1">
    <property type="nucleotide sequence ID" value="NZ_AP028461.1"/>
</dbReference>
<feature type="region of interest" description="Disordered" evidence="1">
    <location>
        <begin position="145"/>
        <end position="171"/>
    </location>
</feature>
<evidence type="ECO:0000313" key="3">
    <source>
        <dbReference type="Proteomes" id="UP001597183"/>
    </source>
</evidence>
<name>A0ABW4AMJ7_9ACTN</name>
<reference evidence="3" key="1">
    <citation type="journal article" date="2019" name="Int. J. Syst. Evol. Microbiol.">
        <title>The Global Catalogue of Microorganisms (GCM) 10K type strain sequencing project: providing services to taxonomists for standard genome sequencing and annotation.</title>
        <authorList>
            <consortium name="The Broad Institute Genomics Platform"/>
            <consortium name="The Broad Institute Genome Sequencing Center for Infectious Disease"/>
            <person name="Wu L."/>
            <person name="Ma J."/>
        </authorList>
    </citation>
    <scope>NUCLEOTIDE SEQUENCE [LARGE SCALE GENOMIC DNA]</scope>
    <source>
        <strain evidence="3">CCM 7526</strain>
    </source>
</reference>
<sequence length="390" mass="44211">MSPYPGDPWSWFDFDLRSDRTVHVPYRVRLDLTSGVVVDVPALWVRVGRADGVAVGPESEERVPLTGIASGHVDVVPVPEDLPELRKRYPWAYRMWESGETIAVHHWIRGGEPAEEIAERLRRPPEHILARADRVEALLRAARQSAQPMTPPHFPRLGDLRQPTVHRRSGTPPWYAEAHADDPTVYWHCRIHLDLRDSGVFDGMPPDHCALTEDGVGYRETRVVHHVRLDDITSGRLDLRPVPADLTDLARTYRMAYQPWREQDAKDILWGGRAVTGMPLDRLVERLGRPPRHILAKHARLEATAAAMVREPRAEPAPYLSAGADGPDGWIVEVKDVTPPRVVAERHHIEPTGFTNFGAFFAMLTDEQITALRDDPDVEYVQKEVWVRPC</sequence>
<keyword evidence="3" id="KW-1185">Reference proteome</keyword>
<dbReference type="EMBL" id="JBHTMK010000052">
    <property type="protein sequence ID" value="MFD1371774.1"/>
    <property type="molecule type" value="Genomic_DNA"/>
</dbReference>
<dbReference type="SUPFAM" id="SSF54897">
    <property type="entry name" value="Protease propeptides/inhibitors"/>
    <property type="match status" value="1"/>
</dbReference>
<proteinExistence type="predicted"/>
<dbReference type="Proteomes" id="UP001597183">
    <property type="component" value="Unassembled WGS sequence"/>
</dbReference>
<accession>A0ABW4AMJ7</accession>
<gene>
    <name evidence="2" type="ORF">ACFQ5G_41115</name>
</gene>
<comment type="caution">
    <text evidence="2">The sequence shown here is derived from an EMBL/GenBank/DDBJ whole genome shotgun (WGS) entry which is preliminary data.</text>
</comment>
<organism evidence="2 3">
    <name type="scientific">Actinoplanes sichuanensis</name>
    <dbReference type="NCBI Taxonomy" id="512349"/>
    <lineage>
        <taxon>Bacteria</taxon>
        <taxon>Bacillati</taxon>
        <taxon>Actinomycetota</taxon>
        <taxon>Actinomycetes</taxon>
        <taxon>Micromonosporales</taxon>
        <taxon>Micromonosporaceae</taxon>
        <taxon>Actinoplanes</taxon>
    </lineage>
</organism>
<evidence type="ECO:0000256" key="1">
    <source>
        <dbReference type="SAM" id="MobiDB-lite"/>
    </source>
</evidence>